<name>A0A6P8ASL5_PYRGI</name>
<protein>
    <recommendedName>
        <fullName evidence="4">Infection structure specific protein</fullName>
    </recommendedName>
</protein>
<dbReference type="AlphaFoldDB" id="A0A6P8ASL5"/>
<feature type="region of interest" description="Disordered" evidence="1">
    <location>
        <begin position="115"/>
        <end position="148"/>
    </location>
</feature>
<evidence type="ECO:0008006" key="4">
    <source>
        <dbReference type="Google" id="ProtNLM"/>
    </source>
</evidence>
<accession>A0A6P8ASL5</accession>
<feature type="compositionally biased region" description="Low complexity" evidence="1">
    <location>
        <begin position="125"/>
        <end position="148"/>
    </location>
</feature>
<evidence type="ECO:0000313" key="2">
    <source>
        <dbReference type="Proteomes" id="UP000515153"/>
    </source>
</evidence>
<dbReference type="GeneID" id="41964032"/>
<sequence>MQIPTIWTVVTSVAHVQVRQVQDCEAIVSSVSAQMPPMPTVMASLLEAAKTDVCTMTAAISYESEIEEYQTKVDEWLKTESNASLMMTLNACDDYMESSYSSLYAGMTTCAPPKDGFSPSDSPQTGSAAPTKSASTTSNGSTTSAKTGATSAATGAASSATGAASSAVPAAGAGARSTTSMVLAAGAFLVGGFLVL</sequence>
<evidence type="ECO:0000313" key="3">
    <source>
        <dbReference type="RefSeq" id="XP_030977903.1"/>
    </source>
</evidence>
<organism evidence="2 3">
    <name type="scientific">Pyricularia grisea</name>
    <name type="common">Crabgrass-specific blast fungus</name>
    <name type="synonym">Magnaporthe grisea</name>
    <dbReference type="NCBI Taxonomy" id="148305"/>
    <lineage>
        <taxon>Eukaryota</taxon>
        <taxon>Fungi</taxon>
        <taxon>Dikarya</taxon>
        <taxon>Ascomycota</taxon>
        <taxon>Pezizomycotina</taxon>
        <taxon>Sordariomycetes</taxon>
        <taxon>Sordariomycetidae</taxon>
        <taxon>Magnaporthales</taxon>
        <taxon>Pyriculariaceae</taxon>
        <taxon>Pyricularia</taxon>
    </lineage>
</organism>
<reference evidence="3" key="3">
    <citation type="submission" date="2025-08" db="UniProtKB">
        <authorList>
            <consortium name="RefSeq"/>
        </authorList>
    </citation>
    <scope>IDENTIFICATION</scope>
    <source>
        <strain evidence="3">NI907</strain>
    </source>
</reference>
<gene>
    <name evidence="3" type="ORF">PgNI_09135</name>
</gene>
<proteinExistence type="predicted"/>
<dbReference type="Proteomes" id="UP000515153">
    <property type="component" value="Unplaced"/>
</dbReference>
<keyword evidence="2" id="KW-1185">Reference proteome</keyword>
<dbReference type="KEGG" id="pgri:PgNI_09135"/>
<dbReference type="OrthoDB" id="5235546at2759"/>
<evidence type="ECO:0000256" key="1">
    <source>
        <dbReference type="SAM" id="MobiDB-lite"/>
    </source>
</evidence>
<reference evidence="3" key="2">
    <citation type="submission" date="2019-10" db="EMBL/GenBank/DDBJ databases">
        <authorList>
            <consortium name="NCBI Genome Project"/>
        </authorList>
    </citation>
    <scope>NUCLEOTIDE SEQUENCE</scope>
    <source>
        <strain evidence="3">NI907</strain>
    </source>
</reference>
<dbReference type="RefSeq" id="XP_030977903.1">
    <property type="nucleotide sequence ID" value="XM_031129124.1"/>
</dbReference>
<reference evidence="3" key="1">
    <citation type="journal article" date="2019" name="Mol. Biol. Evol.">
        <title>Blast fungal genomes show frequent chromosomal changes, gene gains and losses, and effector gene turnover.</title>
        <authorList>
            <person name="Gomez Luciano L.B."/>
            <person name="Jason Tsai I."/>
            <person name="Chuma I."/>
            <person name="Tosa Y."/>
            <person name="Chen Y.H."/>
            <person name="Li J.Y."/>
            <person name="Li M.Y."/>
            <person name="Jade Lu M.Y."/>
            <person name="Nakayashiki H."/>
            <person name="Li W.H."/>
        </authorList>
    </citation>
    <scope>NUCLEOTIDE SEQUENCE</scope>
    <source>
        <strain evidence="3">NI907</strain>
    </source>
</reference>